<evidence type="ECO:0000256" key="1">
    <source>
        <dbReference type="SAM" id="Phobius"/>
    </source>
</evidence>
<sequence length="233" mass="24242">MARADDFVLVQGIRDTRGTLARWNAAPWPVLRGWLLGSVLVTVALLAAVLAIALVSTPDATPLAFPGLNVPAGMDDVVHVLQRNALVLALHGFACVAGFIAGSSMPMEAQRYTGAVRWVHDKAGPLAILFVAAATAFSLITQALVLGSGASTLAAQGGISPALLLLGLLPHALPELVALFLPLAAWMIASRAKDWHELLAATVVTVGLAVPVLVASAFVEVYVSPHVILFLRG</sequence>
<feature type="transmembrane region" description="Helical" evidence="1">
    <location>
        <begin position="85"/>
        <end position="105"/>
    </location>
</feature>
<evidence type="ECO:0008006" key="4">
    <source>
        <dbReference type="Google" id="ProtNLM"/>
    </source>
</evidence>
<dbReference type="EMBL" id="PYYB01000001">
    <property type="protein sequence ID" value="PTL59378.1"/>
    <property type="molecule type" value="Genomic_DNA"/>
</dbReference>
<comment type="caution">
    <text evidence="2">The sequence shown here is derived from an EMBL/GenBank/DDBJ whole genome shotgun (WGS) entry which is preliminary data.</text>
</comment>
<keyword evidence="1" id="KW-0472">Membrane</keyword>
<dbReference type="Pfam" id="PF01944">
    <property type="entry name" value="SpoIIM"/>
    <property type="match status" value="1"/>
</dbReference>
<feature type="transmembrane region" description="Helical" evidence="1">
    <location>
        <begin position="198"/>
        <end position="223"/>
    </location>
</feature>
<dbReference type="InterPro" id="IPR002798">
    <property type="entry name" value="SpoIIM-like"/>
</dbReference>
<evidence type="ECO:0000313" key="3">
    <source>
        <dbReference type="Proteomes" id="UP000240739"/>
    </source>
</evidence>
<dbReference type="AlphaFoldDB" id="A0A2T4UJG8"/>
<name>A0A2T4UJG8_9ACTN</name>
<accession>A0A2T4UJG8</accession>
<dbReference type="Proteomes" id="UP000240739">
    <property type="component" value="Unassembled WGS sequence"/>
</dbReference>
<reference evidence="2 3" key="1">
    <citation type="submission" date="2018-03" db="EMBL/GenBank/DDBJ databases">
        <title>Aquarubrobacter algicola gen. nov., sp. nov., a novel actinobacterium isolated from shallow eutrophic lake during the end of cyanobacterial harmful algal blooms.</title>
        <authorList>
            <person name="Chun S.J."/>
        </authorList>
    </citation>
    <scope>NUCLEOTIDE SEQUENCE [LARGE SCALE GENOMIC DNA]</scope>
    <source>
        <strain evidence="2 3">Seoho-28</strain>
    </source>
</reference>
<dbReference type="OrthoDB" id="5242626at2"/>
<keyword evidence="3" id="KW-1185">Reference proteome</keyword>
<feature type="transmembrane region" description="Helical" evidence="1">
    <location>
        <begin position="162"/>
        <end position="186"/>
    </location>
</feature>
<keyword evidence="1" id="KW-1133">Transmembrane helix</keyword>
<gene>
    <name evidence="2" type="ORF">C7Y72_06775</name>
</gene>
<feature type="transmembrane region" description="Helical" evidence="1">
    <location>
        <begin position="34"/>
        <end position="55"/>
    </location>
</feature>
<proteinExistence type="predicted"/>
<feature type="transmembrane region" description="Helical" evidence="1">
    <location>
        <begin position="126"/>
        <end position="150"/>
    </location>
</feature>
<dbReference type="RefSeq" id="WP_107567951.1">
    <property type="nucleotide sequence ID" value="NZ_PYYB01000001.1"/>
</dbReference>
<organism evidence="2 3">
    <name type="scientific">Paraconexibacter algicola</name>
    <dbReference type="NCBI Taxonomy" id="2133960"/>
    <lineage>
        <taxon>Bacteria</taxon>
        <taxon>Bacillati</taxon>
        <taxon>Actinomycetota</taxon>
        <taxon>Thermoleophilia</taxon>
        <taxon>Solirubrobacterales</taxon>
        <taxon>Paraconexibacteraceae</taxon>
        <taxon>Paraconexibacter</taxon>
    </lineage>
</organism>
<keyword evidence="1" id="KW-0812">Transmembrane</keyword>
<evidence type="ECO:0000313" key="2">
    <source>
        <dbReference type="EMBL" id="PTL59378.1"/>
    </source>
</evidence>
<protein>
    <recommendedName>
        <fullName evidence="4">Stage II sporulation protein M</fullName>
    </recommendedName>
</protein>